<dbReference type="SUPFAM" id="SSF51445">
    <property type="entry name" value="(Trans)glycosidases"/>
    <property type="match status" value="1"/>
</dbReference>
<dbReference type="GO" id="GO:0045490">
    <property type="term" value="P:pectin catabolic process"/>
    <property type="evidence" value="ECO:0007669"/>
    <property type="project" value="TreeGrafter"/>
</dbReference>
<evidence type="ECO:0000256" key="4">
    <source>
        <dbReference type="RuleBase" id="RU361192"/>
    </source>
</evidence>
<dbReference type="PROSITE" id="PS51257">
    <property type="entry name" value="PROKAR_LIPOPROTEIN"/>
    <property type="match status" value="1"/>
</dbReference>
<dbReference type="KEGG" id="asx:CDL62_00990"/>
<evidence type="ECO:0000256" key="2">
    <source>
        <dbReference type="ARBA" id="ARBA00022801"/>
    </source>
</evidence>
<dbReference type="PANTHER" id="PTHR34983">
    <property type="entry name" value="ARABINOGALACTAN ENDO-BETA-1,4-GALACTANASE A"/>
    <property type="match status" value="1"/>
</dbReference>
<evidence type="ECO:0000256" key="3">
    <source>
        <dbReference type="ARBA" id="ARBA00023295"/>
    </source>
</evidence>
<comment type="similarity">
    <text evidence="1 4">Belongs to the glycosyl hydrolase 53 family.</text>
</comment>
<dbReference type="InterPro" id="IPR011683">
    <property type="entry name" value="Glyco_hydro_53"/>
</dbReference>
<gene>
    <name evidence="5" type="ORF">SAMN03080601_02433</name>
</gene>
<keyword evidence="3 4" id="KW-0326">Glycosidase</keyword>
<dbReference type="Gene3D" id="3.20.20.80">
    <property type="entry name" value="Glycosidases"/>
    <property type="match status" value="1"/>
</dbReference>
<dbReference type="STRING" id="889453.SAMN03080601_02433"/>
<proteinExistence type="inferred from homology"/>
<keyword evidence="2 4" id="KW-0378">Hydrolase</keyword>
<dbReference type="RefSeq" id="WP_079558143.1">
    <property type="nucleotide sequence ID" value="NZ_CP021904.1"/>
</dbReference>
<protein>
    <recommendedName>
        <fullName evidence="4">Arabinogalactan endo-beta-1,4-galactanase</fullName>
        <ecNumber evidence="4">3.2.1.89</ecNumber>
    </recommendedName>
</protein>
<evidence type="ECO:0000313" key="5">
    <source>
        <dbReference type="EMBL" id="SKC21528.1"/>
    </source>
</evidence>
<feature type="signal peptide" evidence="4">
    <location>
        <begin position="1"/>
        <end position="22"/>
    </location>
</feature>
<dbReference type="OrthoDB" id="9768786at2"/>
<dbReference type="GO" id="GO:0031218">
    <property type="term" value="F:arabinogalactan endo-1,4-beta-galactosidase activity"/>
    <property type="evidence" value="ECO:0007669"/>
    <property type="project" value="UniProtKB-EC"/>
</dbReference>
<sequence>MRKAGIFVMLIFGVLSMVLSQACSDDKKKLVDVIDDENENDNSSKEFMMGVDLSYVNQIEDNGGVYLENGIATDPYEVFKKHGANYVRLRLWHNPDWVFDLYDNNPPLYSGFYDVMRSIQRAKDAGMSVLLDFHYSDTWADPGHQDVPKAWQDITSIEVLSDSVYNYTYHILNRLHSKGLLPEMIQVGNETNCGMMFTNTKPGFPSLNVCQGNWSHFGQVINSAIKAIRDIDSRVGQETIVALHVADPATMQWWLPDVIQKGGVMDFDVMGFSYYHIWHTTISFNQISGVIEDLINRFNKDIVLLETAYPFTTANNDNYPNIFYTQNVVPGFPYTVEGQKNFMISLVQNLKNAGAIGAFYWEPAWITSDMRDLWGTGSSWENCAFFNFSGNLTEVVEYFKYEYE</sequence>
<comment type="catalytic activity">
    <reaction evidence="4">
        <text>The enzyme specifically hydrolyzes (1-&gt;4)-beta-D-galactosidic linkages in type I arabinogalactans.</text>
        <dbReference type="EC" id="3.2.1.89"/>
    </reaction>
</comment>
<dbReference type="EMBL" id="FUYV01000014">
    <property type="protein sequence ID" value="SKC21528.1"/>
    <property type="molecule type" value="Genomic_DNA"/>
</dbReference>
<feature type="chain" id="PRO_5011815882" description="Arabinogalactan endo-beta-1,4-galactanase" evidence="4">
    <location>
        <begin position="23"/>
        <end position="404"/>
    </location>
</feature>
<keyword evidence="6" id="KW-1185">Reference proteome</keyword>
<accession>A0A1T5HLF8</accession>
<name>A0A1T5HLF8_9BACT</name>
<dbReference type="AlphaFoldDB" id="A0A1T5HLF8"/>
<dbReference type="Pfam" id="PF07745">
    <property type="entry name" value="Glyco_hydro_53"/>
    <property type="match status" value="1"/>
</dbReference>
<dbReference type="GO" id="GO:0015926">
    <property type="term" value="F:glucosidase activity"/>
    <property type="evidence" value="ECO:0007669"/>
    <property type="project" value="InterPro"/>
</dbReference>
<evidence type="ECO:0000313" key="6">
    <source>
        <dbReference type="Proteomes" id="UP000191055"/>
    </source>
</evidence>
<dbReference type="PANTHER" id="PTHR34983:SF2">
    <property type="entry name" value="ENDO-BETA-1,4-GALACTANASE"/>
    <property type="match status" value="1"/>
</dbReference>
<organism evidence="5 6">
    <name type="scientific">Alkalitalea saponilacus</name>
    <dbReference type="NCBI Taxonomy" id="889453"/>
    <lineage>
        <taxon>Bacteria</taxon>
        <taxon>Pseudomonadati</taxon>
        <taxon>Bacteroidota</taxon>
        <taxon>Bacteroidia</taxon>
        <taxon>Marinilabiliales</taxon>
        <taxon>Marinilabiliaceae</taxon>
        <taxon>Alkalitalea</taxon>
    </lineage>
</organism>
<dbReference type="InterPro" id="IPR017853">
    <property type="entry name" value="GH"/>
</dbReference>
<evidence type="ECO:0000256" key="1">
    <source>
        <dbReference type="ARBA" id="ARBA00010687"/>
    </source>
</evidence>
<reference evidence="5 6" key="1">
    <citation type="submission" date="2017-02" db="EMBL/GenBank/DDBJ databases">
        <authorList>
            <person name="Peterson S.W."/>
        </authorList>
    </citation>
    <scope>NUCLEOTIDE SEQUENCE [LARGE SCALE GENOMIC DNA]</scope>
    <source>
        <strain evidence="5 6">DSM 24412</strain>
    </source>
</reference>
<keyword evidence="4" id="KW-0732">Signal</keyword>
<dbReference type="Proteomes" id="UP000191055">
    <property type="component" value="Unassembled WGS sequence"/>
</dbReference>
<dbReference type="EC" id="3.2.1.89" evidence="4"/>